<dbReference type="AlphaFoldDB" id="A0AAV7RF61"/>
<feature type="region of interest" description="Disordered" evidence="1">
    <location>
        <begin position="1"/>
        <end position="60"/>
    </location>
</feature>
<dbReference type="Proteomes" id="UP001066276">
    <property type="component" value="Chromosome 5"/>
</dbReference>
<organism evidence="2 3">
    <name type="scientific">Pleurodeles waltl</name>
    <name type="common">Iberian ribbed newt</name>
    <dbReference type="NCBI Taxonomy" id="8319"/>
    <lineage>
        <taxon>Eukaryota</taxon>
        <taxon>Metazoa</taxon>
        <taxon>Chordata</taxon>
        <taxon>Craniata</taxon>
        <taxon>Vertebrata</taxon>
        <taxon>Euteleostomi</taxon>
        <taxon>Amphibia</taxon>
        <taxon>Batrachia</taxon>
        <taxon>Caudata</taxon>
        <taxon>Salamandroidea</taxon>
        <taxon>Salamandridae</taxon>
        <taxon>Pleurodelinae</taxon>
        <taxon>Pleurodeles</taxon>
    </lineage>
</organism>
<feature type="compositionally biased region" description="Basic and acidic residues" evidence="1">
    <location>
        <begin position="1"/>
        <end position="11"/>
    </location>
</feature>
<sequence length="217" mass="23864">METSDGKETQDLHTASSLGNPACLPTADQQGSPAKVPQLPVVVPAQNANQRRSCGPVRPAEEKRVLAQAHEGEERQRGDEWQTGPCDLRCPKEEERVQARVRGSEVQHWDDGLLSLAVRRGLRRRIACWLEPAAMQGSNGVKANWALQTRGPQEEELVPAWARGSDVWHQGCGRSLPPSGHRDAACCGRGGCWCPSCRRKFARPNLQTLTEGSMETE</sequence>
<dbReference type="EMBL" id="JANPWB010000009">
    <property type="protein sequence ID" value="KAJ1150056.1"/>
    <property type="molecule type" value="Genomic_DNA"/>
</dbReference>
<evidence type="ECO:0000256" key="1">
    <source>
        <dbReference type="SAM" id="MobiDB-lite"/>
    </source>
</evidence>
<comment type="caution">
    <text evidence="2">The sequence shown here is derived from an EMBL/GenBank/DDBJ whole genome shotgun (WGS) entry which is preliminary data.</text>
</comment>
<keyword evidence="3" id="KW-1185">Reference proteome</keyword>
<evidence type="ECO:0000313" key="2">
    <source>
        <dbReference type="EMBL" id="KAJ1150056.1"/>
    </source>
</evidence>
<protein>
    <submittedName>
        <fullName evidence="2">Uncharacterized protein</fullName>
    </submittedName>
</protein>
<reference evidence="2" key="1">
    <citation type="journal article" date="2022" name="bioRxiv">
        <title>Sequencing and chromosome-scale assembly of the giantPleurodeles waltlgenome.</title>
        <authorList>
            <person name="Brown T."/>
            <person name="Elewa A."/>
            <person name="Iarovenko S."/>
            <person name="Subramanian E."/>
            <person name="Araus A.J."/>
            <person name="Petzold A."/>
            <person name="Susuki M."/>
            <person name="Suzuki K.-i.T."/>
            <person name="Hayashi T."/>
            <person name="Toyoda A."/>
            <person name="Oliveira C."/>
            <person name="Osipova E."/>
            <person name="Leigh N.D."/>
            <person name="Simon A."/>
            <person name="Yun M.H."/>
        </authorList>
    </citation>
    <scope>NUCLEOTIDE SEQUENCE</scope>
    <source>
        <strain evidence="2">20211129_DDA</strain>
        <tissue evidence="2">Liver</tissue>
    </source>
</reference>
<gene>
    <name evidence="2" type="ORF">NDU88_002854</name>
</gene>
<name>A0AAV7RF61_PLEWA</name>
<evidence type="ECO:0000313" key="3">
    <source>
        <dbReference type="Proteomes" id="UP001066276"/>
    </source>
</evidence>
<accession>A0AAV7RF61</accession>
<proteinExistence type="predicted"/>